<organism evidence="2">
    <name type="scientific">uncultured Dysgonomonas sp</name>
    <dbReference type="NCBI Taxonomy" id="206096"/>
    <lineage>
        <taxon>Bacteria</taxon>
        <taxon>Pseudomonadati</taxon>
        <taxon>Bacteroidota</taxon>
        <taxon>Bacteroidia</taxon>
        <taxon>Bacteroidales</taxon>
        <taxon>Dysgonomonadaceae</taxon>
        <taxon>Dysgonomonas</taxon>
        <taxon>environmental samples</taxon>
    </lineage>
</organism>
<feature type="transmembrane region" description="Helical" evidence="1">
    <location>
        <begin position="29"/>
        <end position="49"/>
    </location>
</feature>
<dbReference type="EMBL" id="FLUL01000002">
    <property type="protein sequence ID" value="SBW10632.1"/>
    <property type="molecule type" value="Genomic_DNA"/>
</dbReference>
<protein>
    <submittedName>
        <fullName evidence="2">Uncharacterized protein</fullName>
    </submittedName>
</protein>
<proteinExistence type="predicted"/>
<reference evidence="2" key="1">
    <citation type="submission" date="2016-04" db="EMBL/GenBank/DDBJ databases">
        <authorList>
            <person name="Evans L.H."/>
            <person name="Alamgir A."/>
            <person name="Owens N."/>
            <person name="Weber N.D."/>
            <person name="Virtaneva K."/>
            <person name="Barbian K."/>
            <person name="Babar A."/>
            <person name="Rosenke K."/>
        </authorList>
    </citation>
    <scope>NUCLEOTIDE SEQUENCE</scope>
    <source>
        <strain evidence="2">86-2</strain>
    </source>
</reference>
<keyword evidence="1" id="KW-1133">Transmembrane helix</keyword>
<keyword evidence="1" id="KW-0472">Membrane</keyword>
<gene>
    <name evidence="2" type="ORF">KL86DYS2_20154</name>
</gene>
<dbReference type="AlphaFoldDB" id="A0A212KG62"/>
<keyword evidence="1" id="KW-0812">Transmembrane</keyword>
<accession>A0A212KG62</accession>
<evidence type="ECO:0000313" key="2">
    <source>
        <dbReference type="EMBL" id="SBW10632.1"/>
    </source>
</evidence>
<sequence length="58" mass="6812">MYCILDNADLMVCLLLSWTNKLIAQKKKINLVTLIVIMFIIKYLKLAIIRPKQWFTIG</sequence>
<name>A0A212KG62_9BACT</name>
<evidence type="ECO:0000256" key="1">
    <source>
        <dbReference type="SAM" id="Phobius"/>
    </source>
</evidence>